<evidence type="ECO:0000256" key="2">
    <source>
        <dbReference type="ARBA" id="ARBA00022898"/>
    </source>
</evidence>
<dbReference type="InterPro" id="IPR050478">
    <property type="entry name" value="Ethylene_sulfur-biosynth"/>
</dbReference>
<dbReference type="GO" id="GO:0008483">
    <property type="term" value="F:transaminase activity"/>
    <property type="evidence" value="ECO:0007669"/>
    <property type="project" value="TreeGrafter"/>
</dbReference>
<comment type="caution">
    <text evidence="4">The sequence shown here is derived from an EMBL/GenBank/DDBJ whole genome shotgun (WGS) entry which is preliminary data.</text>
</comment>
<dbReference type="PRINTS" id="PR00753">
    <property type="entry name" value="ACCSYNTHASE"/>
</dbReference>
<dbReference type="CDD" id="cd00609">
    <property type="entry name" value="AAT_like"/>
    <property type="match status" value="1"/>
</dbReference>
<reference evidence="4" key="1">
    <citation type="submission" date="2022-07" db="EMBL/GenBank/DDBJ databases">
        <title>Phylogenomic reconstructions and comparative analyses of Kickxellomycotina fungi.</title>
        <authorList>
            <person name="Reynolds N.K."/>
            <person name="Stajich J.E."/>
            <person name="Barry K."/>
            <person name="Grigoriev I.V."/>
            <person name="Crous P."/>
            <person name="Smith M.E."/>
        </authorList>
    </citation>
    <scope>NUCLEOTIDE SEQUENCE</scope>
    <source>
        <strain evidence="4">NRRL 1566</strain>
    </source>
</reference>
<keyword evidence="2" id="KW-0663">Pyridoxal phosphate</keyword>
<dbReference type="PROSITE" id="PS00105">
    <property type="entry name" value="AA_TRANSFER_CLASS_1"/>
    <property type="match status" value="1"/>
</dbReference>
<dbReference type="AlphaFoldDB" id="A0A9W8LYG2"/>
<gene>
    <name evidence="4" type="ORF">IWW36_002113</name>
</gene>
<dbReference type="InterPro" id="IPR004838">
    <property type="entry name" value="NHTrfase_class1_PyrdxlP-BS"/>
</dbReference>
<dbReference type="GO" id="GO:0030170">
    <property type="term" value="F:pyridoxal phosphate binding"/>
    <property type="evidence" value="ECO:0007669"/>
    <property type="project" value="InterPro"/>
</dbReference>
<protein>
    <recommendedName>
        <fullName evidence="3">Aminotransferase class I/classII large domain-containing protein</fullName>
    </recommendedName>
</protein>
<feature type="domain" description="Aminotransferase class I/classII large" evidence="3">
    <location>
        <begin position="71"/>
        <end position="436"/>
    </location>
</feature>
<dbReference type="GO" id="GO:0006520">
    <property type="term" value="P:amino acid metabolic process"/>
    <property type="evidence" value="ECO:0007669"/>
    <property type="project" value="TreeGrafter"/>
</dbReference>
<dbReference type="SUPFAM" id="SSF53383">
    <property type="entry name" value="PLP-dependent transferases"/>
    <property type="match status" value="1"/>
</dbReference>
<proteinExistence type="inferred from homology"/>
<comment type="similarity">
    <text evidence="1">Belongs to the class-I pyridoxal-phosphate-dependent aminotransferase family.</text>
</comment>
<dbReference type="InterPro" id="IPR015424">
    <property type="entry name" value="PyrdxlP-dep_Trfase"/>
</dbReference>
<sequence length="442" mass="49304">MAPPELSVGAQAAISKVPLIFQALHKLQSNSYCAETNPSGIINAGVASNTTIQSLLLERLNTIKEKFIASDLEYGTPYGSLQLRDEIADIFNRHFAPNTQVSPDDILVTNGCTSAIEMLSFAICNPGDHILIPAPCYLALENDMGSRAQAVATPVQLPLEDSMEVQQIEHFERVIAEIKAEGKEAKMLFLMSPHNPLGTSYPRKVLQAFLRFASEHSLYVIMDEIYALSVFDQSEAVAPFESILSWPDLDTYIDPAQVIVLHGLSKDFGLNGFRMGWVVSPWNKALLNVLRCYSPFGYGPAYTDRFIAKFLSNREYIDSILQISQANLSTNYQLVVKFLDQHAIKYIPCTAGHFVWLQLPISACTKALIAQGKVSADDACDVQWSRENEMIVWTEMVDKYGVYVPPGQSFFAADYGWFRLTFSISQDTLKLALDRLLKTFMP</sequence>
<dbReference type="PANTHER" id="PTHR43795">
    <property type="entry name" value="BIFUNCTIONAL ASPARTATE AMINOTRANSFERASE AND GLUTAMATE/ASPARTATE-PREPHENATE AMINOTRANSFERASE-RELATED"/>
    <property type="match status" value="1"/>
</dbReference>
<evidence type="ECO:0000313" key="4">
    <source>
        <dbReference type="EMBL" id="KAJ2850156.1"/>
    </source>
</evidence>
<dbReference type="Gene3D" id="3.40.640.10">
    <property type="entry name" value="Type I PLP-dependent aspartate aminotransferase-like (Major domain)"/>
    <property type="match status" value="1"/>
</dbReference>
<evidence type="ECO:0000313" key="5">
    <source>
        <dbReference type="Proteomes" id="UP001139887"/>
    </source>
</evidence>
<dbReference type="PANTHER" id="PTHR43795:SF39">
    <property type="entry name" value="AMINOTRANSFERASE CLASS I_CLASSII DOMAIN-CONTAINING PROTEIN"/>
    <property type="match status" value="1"/>
</dbReference>
<dbReference type="InterPro" id="IPR015421">
    <property type="entry name" value="PyrdxlP-dep_Trfase_major"/>
</dbReference>
<dbReference type="EMBL" id="JANBUW010000042">
    <property type="protein sequence ID" value="KAJ2850156.1"/>
    <property type="molecule type" value="Genomic_DNA"/>
</dbReference>
<dbReference type="InterPro" id="IPR004839">
    <property type="entry name" value="Aminotransferase_I/II_large"/>
</dbReference>
<name>A0A9W8LYG2_9FUNG</name>
<accession>A0A9W8LYG2</accession>
<dbReference type="Proteomes" id="UP001139887">
    <property type="component" value="Unassembled WGS sequence"/>
</dbReference>
<organism evidence="4 5">
    <name type="scientific">Coemansia brasiliensis</name>
    <dbReference type="NCBI Taxonomy" id="2650707"/>
    <lineage>
        <taxon>Eukaryota</taxon>
        <taxon>Fungi</taxon>
        <taxon>Fungi incertae sedis</taxon>
        <taxon>Zoopagomycota</taxon>
        <taxon>Kickxellomycotina</taxon>
        <taxon>Kickxellomycetes</taxon>
        <taxon>Kickxellales</taxon>
        <taxon>Kickxellaceae</taxon>
        <taxon>Coemansia</taxon>
    </lineage>
</organism>
<dbReference type="Gene3D" id="3.90.1150.10">
    <property type="entry name" value="Aspartate Aminotransferase, domain 1"/>
    <property type="match status" value="1"/>
</dbReference>
<keyword evidence="5" id="KW-1185">Reference proteome</keyword>
<dbReference type="OrthoDB" id="7042322at2759"/>
<dbReference type="Pfam" id="PF00155">
    <property type="entry name" value="Aminotran_1_2"/>
    <property type="match status" value="1"/>
</dbReference>
<evidence type="ECO:0000256" key="1">
    <source>
        <dbReference type="ARBA" id="ARBA00007441"/>
    </source>
</evidence>
<dbReference type="InterPro" id="IPR015422">
    <property type="entry name" value="PyrdxlP-dep_Trfase_small"/>
</dbReference>
<evidence type="ECO:0000259" key="3">
    <source>
        <dbReference type="Pfam" id="PF00155"/>
    </source>
</evidence>